<evidence type="ECO:0000259" key="2">
    <source>
        <dbReference type="Pfam" id="PF15082"/>
    </source>
</evidence>
<proteinExistence type="predicted"/>
<name>A0AAV4FL74_9GAST</name>
<organism evidence="3 4">
    <name type="scientific">Elysia marginata</name>
    <dbReference type="NCBI Taxonomy" id="1093978"/>
    <lineage>
        <taxon>Eukaryota</taxon>
        <taxon>Metazoa</taxon>
        <taxon>Spiralia</taxon>
        <taxon>Lophotrochozoa</taxon>
        <taxon>Mollusca</taxon>
        <taxon>Gastropoda</taxon>
        <taxon>Heterobranchia</taxon>
        <taxon>Euthyneura</taxon>
        <taxon>Panpulmonata</taxon>
        <taxon>Sacoglossa</taxon>
        <taxon>Placobranchoidea</taxon>
        <taxon>Plakobranchidae</taxon>
        <taxon>Elysia</taxon>
    </lineage>
</organism>
<keyword evidence="4" id="KW-1185">Reference proteome</keyword>
<dbReference type="Proteomes" id="UP000762676">
    <property type="component" value="Unassembled WGS sequence"/>
</dbReference>
<sequence length="792" mass="90546">MASSIDLSELYQVGTSEKVREAETELAHELAELRTELEEVDIPPKMTSSVPIPESKEHFKEERKFVIKRALEVSEAQQLRIQAEEMKIEMSSAEELEYTTKSLPLLLHQHFTERIQQLVLLKHMHMLRWKRFCEHTSTIESLYPVYTQRLTHLLNEYKDCVQRAQRLSAAREALMLHKPDAAVSAINTEDLLIYLRWLVCHFHSVKRFNQFLKVLQWLPVSHKTSIAPSDPNAAEKEEPTHASKMASRYQDDPVFSPGTLPGNSRPPSARSNHSVVSPVPSPPPINIALLNTSPLPTSAMLYAAAASGGGLASDESSCGLPLHTMDLDSFKPQLAFLINAYGISFDLNRELSSADEMEMFGAVNRRFKHIFLKQEHLNSFRTYDFTEGPQDSALPEGCNYAYQKQSNWLPYISVWPSREPSQEKVKATLRQAKRVDELLRVQSHFLSVSSAEKVQETLKEHASQVRYPRQVQVASVTSHRTQNNTSATWKKIYSNPDLYTQSEKDDIVSIPDIDERDVENVTFGGNSSRGNSARKRKDSYDYLSTVQMLGLDEGEQDEADPVTVQGAYLSYLHLRHLRMRDLQRTCLSVLNYFRSLERTLTINDMGLATDNDSQRRARLSESEFIQFSEVENHDDFYTVEEGRVHVLDQRGLYIVYDKAREDLRELESDLLLICSHYIEKDRDHRVGGRRTGSNRGHTVCIGFVLALVEQQREFIQRVTREGDMEIGLPHRIVPKQLIAVNLSRPALKNVYMLEFHPTLAIASRIPAALQLAYWLRTSQMSEENKFKKTSAD</sequence>
<feature type="compositionally biased region" description="Polar residues" evidence="1">
    <location>
        <begin position="261"/>
        <end position="273"/>
    </location>
</feature>
<dbReference type="InterPro" id="IPR040401">
    <property type="entry name" value="CCDC162"/>
</dbReference>
<dbReference type="PANTHER" id="PTHR33331">
    <property type="entry name" value="COILED-COIL DOMAIN-CONTAINING PROTEIN 162"/>
    <property type="match status" value="1"/>
</dbReference>
<evidence type="ECO:0000313" key="4">
    <source>
        <dbReference type="Proteomes" id="UP000762676"/>
    </source>
</evidence>
<comment type="caution">
    <text evidence="3">The sequence shown here is derived from an EMBL/GenBank/DDBJ whole genome shotgun (WGS) entry which is preliminary data.</text>
</comment>
<gene>
    <name evidence="3" type="ORF">ElyMa_002156300</name>
</gene>
<dbReference type="AlphaFoldDB" id="A0AAV4FL74"/>
<evidence type="ECO:0000313" key="3">
    <source>
        <dbReference type="EMBL" id="GFR74183.1"/>
    </source>
</evidence>
<feature type="domain" description="DUF4549" evidence="2">
    <location>
        <begin position="11"/>
        <end position="146"/>
    </location>
</feature>
<dbReference type="Pfam" id="PF15082">
    <property type="entry name" value="DUF4549"/>
    <property type="match status" value="1"/>
</dbReference>
<dbReference type="InterPro" id="IPR029376">
    <property type="entry name" value="DUF4549"/>
</dbReference>
<evidence type="ECO:0000256" key="1">
    <source>
        <dbReference type="SAM" id="MobiDB-lite"/>
    </source>
</evidence>
<reference evidence="3 4" key="1">
    <citation type="journal article" date="2021" name="Elife">
        <title>Chloroplast acquisition without the gene transfer in kleptoplastic sea slugs, Plakobranchus ocellatus.</title>
        <authorList>
            <person name="Maeda T."/>
            <person name="Takahashi S."/>
            <person name="Yoshida T."/>
            <person name="Shimamura S."/>
            <person name="Takaki Y."/>
            <person name="Nagai Y."/>
            <person name="Toyoda A."/>
            <person name="Suzuki Y."/>
            <person name="Arimoto A."/>
            <person name="Ishii H."/>
            <person name="Satoh N."/>
            <person name="Nishiyama T."/>
            <person name="Hasebe M."/>
            <person name="Maruyama T."/>
            <person name="Minagawa J."/>
            <person name="Obokata J."/>
            <person name="Shigenobu S."/>
        </authorList>
    </citation>
    <scope>NUCLEOTIDE SEQUENCE [LARGE SCALE GENOMIC DNA]</scope>
</reference>
<protein>
    <submittedName>
        <fullName evidence="3">Coiled-coil domain-containing protein 162-like</fullName>
    </submittedName>
</protein>
<dbReference type="PANTHER" id="PTHR33331:SF13">
    <property type="entry name" value="COILED-COIL DOMAIN CONTAINING 162"/>
    <property type="match status" value="1"/>
</dbReference>
<feature type="region of interest" description="Disordered" evidence="1">
    <location>
        <begin position="226"/>
        <end position="278"/>
    </location>
</feature>
<dbReference type="EMBL" id="BMAT01004476">
    <property type="protein sequence ID" value="GFR74183.1"/>
    <property type="molecule type" value="Genomic_DNA"/>
</dbReference>
<accession>A0AAV4FL74</accession>